<keyword evidence="2" id="KW-1185">Reference proteome</keyword>
<sequence length="151" mass="17003">MICACIPTYKAVLTHLFPNSKFARSHHHHHPSPVPTPTFPPEDLKYIAQLNISFRTNTFDLDTGGGKGSAGGSVFGTSKTSLCIHNGQQDAQTMRMSEEVLEMVKIVKKRESRPLSITQEFIREIGLVVDDRRLVVEEEEEVEGGRWDRKI</sequence>
<gene>
    <name evidence="1" type="ORF">L873DRAFT_1820957</name>
</gene>
<reference evidence="1 2" key="1">
    <citation type="journal article" date="2018" name="Nat. Ecol. Evol.">
        <title>Pezizomycetes genomes reveal the molecular basis of ectomycorrhizal truffle lifestyle.</title>
        <authorList>
            <person name="Murat C."/>
            <person name="Payen T."/>
            <person name="Noel B."/>
            <person name="Kuo A."/>
            <person name="Morin E."/>
            <person name="Chen J."/>
            <person name="Kohler A."/>
            <person name="Krizsan K."/>
            <person name="Balestrini R."/>
            <person name="Da Silva C."/>
            <person name="Montanini B."/>
            <person name="Hainaut M."/>
            <person name="Levati E."/>
            <person name="Barry K.W."/>
            <person name="Belfiori B."/>
            <person name="Cichocki N."/>
            <person name="Clum A."/>
            <person name="Dockter R.B."/>
            <person name="Fauchery L."/>
            <person name="Guy J."/>
            <person name="Iotti M."/>
            <person name="Le Tacon F."/>
            <person name="Lindquist E.A."/>
            <person name="Lipzen A."/>
            <person name="Malagnac F."/>
            <person name="Mello A."/>
            <person name="Molinier V."/>
            <person name="Miyauchi S."/>
            <person name="Poulain J."/>
            <person name="Riccioni C."/>
            <person name="Rubini A."/>
            <person name="Sitrit Y."/>
            <person name="Splivallo R."/>
            <person name="Traeger S."/>
            <person name="Wang M."/>
            <person name="Zifcakova L."/>
            <person name="Wipf D."/>
            <person name="Zambonelli A."/>
            <person name="Paolocci F."/>
            <person name="Nowrousian M."/>
            <person name="Ottonello S."/>
            <person name="Baldrian P."/>
            <person name="Spatafora J.W."/>
            <person name="Henrissat B."/>
            <person name="Nagy L.G."/>
            <person name="Aury J.M."/>
            <person name="Wincker P."/>
            <person name="Grigoriev I.V."/>
            <person name="Bonfante P."/>
            <person name="Martin F.M."/>
        </authorList>
    </citation>
    <scope>NUCLEOTIDE SEQUENCE [LARGE SCALE GENOMIC DNA]</scope>
    <source>
        <strain evidence="1 2">120613-1</strain>
    </source>
</reference>
<accession>A0A3N4J1T7</accession>
<evidence type="ECO:0000313" key="1">
    <source>
        <dbReference type="EMBL" id="RPA90541.1"/>
    </source>
</evidence>
<protein>
    <submittedName>
        <fullName evidence="1">Uncharacterized protein</fullName>
    </submittedName>
</protein>
<dbReference type="EMBL" id="ML120521">
    <property type="protein sequence ID" value="RPA90541.1"/>
    <property type="molecule type" value="Genomic_DNA"/>
</dbReference>
<organism evidence="1 2">
    <name type="scientific">Choiromyces venosus 120613-1</name>
    <dbReference type="NCBI Taxonomy" id="1336337"/>
    <lineage>
        <taxon>Eukaryota</taxon>
        <taxon>Fungi</taxon>
        <taxon>Dikarya</taxon>
        <taxon>Ascomycota</taxon>
        <taxon>Pezizomycotina</taxon>
        <taxon>Pezizomycetes</taxon>
        <taxon>Pezizales</taxon>
        <taxon>Tuberaceae</taxon>
        <taxon>Choiromyces</taxon>
    </lineage>
</organism>
<dbReference type="AlphaFoldDB" id="A0A3N4J1T7"/>
<name>A0A3N4J1T7_9PEZI</name>
<evidence type="ECO:0000313" key="2">
    <source>
        <dbReference type="Proteomes" id="UP000276215"/>
    </source>
</evidence>
<proteinExistence type="predicted"/>
<dbReference type="Proteomes" id="UP000276215">
    <property type="component" value="Unassembled WGS sequence"/>
</dbReference>